<keyword evidence="2" id="KW-0238">DNA-binding</keyword>
<gene>
    <name evidence="2" type="ORF">ACFYV7_17680</name>
</gene>
<organism evidence="2 3">
    <name type="scientific">Nocardia suismassiliense</name>
    <dbReference type="NCBI Taxonomy" id="2077092"/>
    <lineage>
        <taxon>Bacteria</taxon>
        <taxon>Bacillati</taxon>
        <taxon>Actinomycetota</taxon>
        <taxon>Actinomycetes</taxon>
        <taxon>Mycobacteriales</taxon>
        <taxon>Nocardiaceae</taxon>
        <taxon>Nocardia</taxon>
    </lineage>
</organism>
<dbReference type="Pfam" id="PF00356">
    <property type="entry name" value="LacI"/>
    <property type="match status" value="1"/>
</dbReference>
<reference evidence="2 3" key="1">
    <citation type="submission" date="2024-10" db="EMBL/GenBank/DDBJ databases">
        <title>The Natural Products Discovery Center: Release of the First 8490 Sequenced Strains for Exploring Actinobacteria Biosynthetic Diversity.</title>
        <authorList>
            <person name="Kalkreuter E."/>
            <person name="Kautsar S.A."/>
            <person name="Yang D."/>
            <person name="Bader C.D."/>
            <person name="Teijaro C.N."/>
            <person name="Fluegel L."/>
            <person name="Davis C.M."/>
            <person name="Simpson J.R."/>
            <person name="Lauterbach L."/>
            <person name="Steele A.D."/>
            <person name="Gui C."/>
            <person name="Meng S."/>
            <person name="Li G."/>
            <person name="Viehrig K."/>
            <person name="Ye F."/>
            <person name="Su P."/>
            <person name="Kiefer A.F."/>
            <person name="Nichols A."/>
            <person name="Cepeda A.J."/>
            <person name="Yan W."/>
            <person name="Fan B."/>
            <person name="Jiang Y."/>
            <person name="Adhikari A."/>
            <person name="Zheng C.-J."/>
            <person name="Schuster L."/>
            <person name="Cowan T.M."/>
            <person name="Smanski M.J."/>
            <person name="Chevrette M.G."/>
            <person name="De Carvalho L.P.S."/>
            <person name="Shen B."/>
        </authorList>
    </citation>
    <scope>NUCLEOTIDE SEQUENCE [LARGE SCALE GENOMIC DNA]</scope>
    <source>
        <strain evidence="2 3">NPDC003040</strain>
    </source>
</reference>
<dbReference type="GO" id="GO:0003677">
    <property type="term" value="F:DNA binding"/>
    <property type="evidence" value="ECO:0007669"/>
    <property type="project" value="UniProtKB-KW"/>
</dbReference>
<keyword evidence="3" id="KW-1185">Reference proteome</keyword>
<evidence type="ECO:0000313" key="3">
    <source>
        <dbReference type="Proteomes" id="UP001601948"/>
    </source>
</evidence>
<dbReference type="Proteomes" id="UP001601948">
    <property type="component" value="Unassembled WGS sequence"/>
</dbReference>
<dbReference type="SUPFAM" id="SSF47413">
    <property type="entry name" value="lambda repressor-like DNA-binding domains"/>
    <property type="match status" value="1"/>
</dbReference>
<name>A0ABW6QVK0_9NOCA</name>
<dbReference type="EMBL" id="JBIAPI010000003">
    <property type="protein sequence ID" value="MFF3224628.1"/>
    <property type="molecule type" value="Genomic_DNA"/>
</dbReference>
<evidence type="ECO:0000313" key="2">
    <source>
        <dbReference type="EMBL" id="MFF3224628.1"/>
    </source>
</evidence>
<proteinExistence type="predicted"/>
<accession>A0ABW6QVK0</accession>
<dbReference type="InterPro" id="IPR010982">
    <property type="entry name" value="Lambda_DNA-bd_dom_sf"/>
</dbReference>
<feature type="domain" description="HTH lacI-type" evidence="1">
    <location>
        <begin position="7"/>
        <end position="40"/>
    </location>
</feature>
<dbReference type="RefSeq" id="WP_387718591.1">
    <property type="nucleotide sequence ID" value="NZ_JBIAPI010000003.1"/>
</dbReference>
<evidence type="ECO:0000259" key="1">
    <source>
        <dbReference type="Pfam" id="PF00356"/>
    </source>
</evidence>
<protein>
    <submittedName>
        <fullName evidence="2">LacI family DNA-binding transcriptional regulator</fullName>
    </submittedName>
</protein>
<dbReference type="InterPro" id="IPR000843">
    <property type="entry name" value="HTH_LacI"/>
</dbReference>
<sequence>MARTQPELARLAGVSLSTVTRWMKDPNSVREASRVKLERANSKKSAPGHTEIAKYDRAWSESKILTPRQAFLIVGTIDLWQDYLDAMADSDEIDEISPFDSIDARVLFPASGNRLWLRHAGKEMRHHITMLTRGIHPVEHHHSFFDEVLFTTAISYAPSTEEQYLEAEIEMPGEIPLGDEEDFEDDQGVNAPWDDWGSLMERILLGWSPVADELSAILPFHVVDPHVEPSTIGEVSVPHPFEWFNNTIEGWGGFVEDDIESHLRS</sequence>
<comment type="caution">
    <text evidence="2">The sequence shown here is derived from an EMBL/GenBank/DDBJ whole genome shotgun (WGS) entry which is preliminary data.</text>
</comment>